<gene>
    <name evidence="1" type="ORF">IHE45_19G111700</name>
</gene>
<comment type="caution">
    <text evidence="1">The sequence shown here is derived from an EMBL/GenBank/DDBJ whole genome shotgun (WGS) entry which is preliminary data.</text>
</comment>
<accession>A0ACB7U0U8</accession>
<evidence type="ECO:0000313" key="2">
    <source>
        <dbReference type="Proteomes" id="UP000827976"/>
    </source>
</evidence>
<reference evidence="2" key="1">
    <citation type="journal article" date="2022" name="Nat. Commun.">
        <title>Chromosome evolution and the genetic basis of agronomically important traits in greater yam.</title>
        <authorList>
            <person name="Bredeson J.V."/>
            <person name="Lyons J.B."/>
            <person name="Oniyinde I.O."/>
            <person name="Okereke N.R."/>
            <person name="Kolade O."/>
            <person name="Nnabue I."/>
            <person name="Nwadili C.O."/>
            <person name="Hribova E."/>
            <person name="Parker M."/>
            <person name="Nwogha J."/>
            <person name="Shu S."/>
            <person name="Carlson J."/>
            <person name="Kariba R."/>
            <person name="Muthemba S."/>
            <person name="Knop K."/>
            <person name="Barton G.J."/>
            <person name="Sherwood A.V."/>
            <person name="Lopez-Montes A."/>
            <person name="Asiedu R."/>
            <person name="Jamnadass R."/>
            <person name="Muchugi A."/>
            <person name="Goodstein D."/>
            <person name="Egesi C.N."/>
            <person name="Featherston J."/>
            <person name="Asfaw A."/>
            <person name="Simpson G.G."/>
            <person name="Dolezel J."/>
            <person name="Hendre P.S."/>
            <person name="Van Deynze A."/>
            <person name="Kumar P.L."/>
            <person name="Obidiegwu J.E."/>
            <person name="Bhattacharjee R."/>
            <person name="Rokhsar D.S."/>
        </authorList>
    </citation>
    <scope>NUCLEOTIDE SEQUENCE [LARGE SCALE GENOMIC DNA]</scope>
    <source>
        <strain evidence="2">cv. TDa95/00328</strain>
    </source>
</reference>
<name>A0ACB7U0U8_DIOAL</name>
<sequence>METENPVTYRYMHRNFNDSAGDPGGAFSDCSSSCAGGTTTLHHRLTPSPATIYSDESLRSLISDLESPSATIDTQRHAAMELRLLAKHSPENRSQIAGAGAVVPLISLISSPDSLLQEHGVTAILNLSLLDENKDLIAAAGAIKPLVRALRSPSLAARENAACALFRLSHSDVLKATIARSGAIPPLISLLESGRLRAKKDAITALYALCSISENKIRAVEAGIMKPLLEMMAETDGELVDKAGCVLRKVTGEEKGRVAAVSDGGIPVLVEVIEVGTQRQKEIAAAALLQICEGSPAHSALAVREGAIPPLVSLSQSGNSRAMKKAEMLIEMLRQRRTMEDC</sequence>
<dbReference type="EMBL" id="CM037029">
    <property type="protein sequence ID" value="KAH7653937.1"/>
    <property type="molecule type" value="Genomic_DNA"/>
</dbReference>
<keyword evidence="2" id="KW-1185">Reference proteome</keyword>
<protein>
    <submittedName>
        <fullName evidence="1">Armadillo-like helical-containing protein</fullName>
    </submittedName>
</protein>
<dbReference type="Proteomes" id="UP000827976">
    <property type="component" value="Chromosome 19"/>
</dbReference>
<evidence type="ECO:0000313" key="1">
    <source>
        <dbReference type="EMBL" id="KAH7653937.1"/>
    </source>
</evidence>
<organism evidence="1 2">
    <name type="scientific">Dioscorea alata</name>
    <name type="common">Purple yam</name>
    <dbReference type="NCBI Taxonomy" id="55571"/>
    <lineage>
        <taxon>Eukaryota</taxon>
        <taxon>Viridiplantae</taxon>
        <taxon>Streptophyta</taxon>
        <taxon>Embryophyta</taxon>
        <taxon>Tracheophyta</taxon>
        <taxon>Spermatophyta</taxon>
        <taxon>Magnoliopsida</taxon>
        <taxon>Liliopsida</taxon>
        <taxon>Dioscoreales</taxon>
        <taxon>Dioscoreaceae</taxon>
        <taxon>Dioscorea</taxon>
    </lineage>
</organism>
<proteinExistence type="predicted"/>